<comment type="caution">
    <text evidence="2">The sequence shown here is derived from an EMBL/GenBank/DDBJ whole genome shotgun (WGS) entry which is preliminary data.</text>
</comment>
<dbReference type="SUPFAM" id="SSF52540">
    <property type="entry name" value="P-loop containing nucleoside triphosphate hydrolases"/>
    <property type="match status" value="1"/>
</dbReference>
<dbReference type="EMBL" id="MTKS01000127">
    <property type="protein sequence ID" value="RWX51493.1"/>
    <property type="molecule type" value="Genomic_DNA"/>
</dbReference>
<dbReference type="InterPro" id="IPR009003">
    <property type="entry name" value="Peptidase_S1_PA"/>
</dbReference>
<evidence type="ECO:0000259" key="1">
    <source>
        <dbReference type="Pfam" id="PF20703"/>
    </source>
</evidence>
<dbReference type="Proteomes" id="UP000288892">
    <property type="component" value="Unassembled WGS sequence"/>
</dbReference>
<proteinExistence type="predicted"/>
<keyword evidence="3" id="KW-1185">Reference proteome</keyword>
<dbReference type="AlphaFoldDB" id="A0A444JEJ5"/>
<name>A0A444JEJ5_9BACT</name>
<sequence length="615" mass="69516">MPSPSFDASLVRILTDNQEPRRPIGAGFLVTPKHILTCAHVVNAALRRNEYAADQPDVEVFFDFPLLKNRSLLRAKILRWFPVQEKSAVGEIEDIAVLEIMPGTSLPEEARPAPVVLPHEQSFFDQRVRMCGFPVGIDNGTYSNGTLQGLNAKGWVEIHHQGREQIEAGFSGTAVWSAKENAALGMTVSILNRHKARVAYMIPAALLIKAFPDLDQHSRPANPYRGLESFREKDADLYFGRGQTITRLRQVVADRPFAAVIGASGSGKSSVVFAGLLPALRQSGDWLIAHCRPKKQPLYELSACLIPFLYDDPILRSEKTDELKEKLHAGSVGLVGIIRQIREQREQHESQRFLLIVDQFEELFTLNTDQELIRQYIGLLLACLRTEQFTVLLTMRADFFAAAVSHPALAQALDSYAPIILPQINEQGLREVIEQPATMLGVRFEAGLVDLIIRDVGKEPGSLPLLEFCLTQLWERQECRRISHDAYKAIGGVQQALAKHADAVYTEFTESEREQLRHIFLKLVRPGQGTEDTRQVATVGQIQAEYRELITRLADKRLIVTGRDEERGEETVEVVHEALIRRWRTLRQWVEEERGHLILREQVRVINEFLANLFR</sequence>
<dbReference type="InterPro" id="IPR027417">
    <property type="entry name" value="P-loop_NTPase"/>
</dbReference>
<dbReference type="Pfam" id="PF20703">
    <property type="entry name" value="nSTAND1"/>
    <property type="match status" value="1"/>
</dbReference>
<dbReference type="InterPro" id="IPR049052">
    <property type="entry name" value="nSTAND1"/>
</dbReference>
<protein>
    <submittedName>
        <fullName evidence="2">AAA ATPase domain-containing protein</fullName>
    </submittedName>
</protein>
<feature type="domain" description="Novel STAND NTPase 1" evidence="1">
    <location>
        <begin position="223"/>
        <end position="604"/>
    </location>
</feature>
<dbReference type="Gene3D" id="2.40.10.120">
    <property type="match status" value="1"/>
</dbReference>
<reference evidence="2 3" key="1">
    <citation type="submission" date="2017-01" db="EMBL/GenBank/DDBJ databases">
        <title>The cable genome- insights into the physiology and evolution of filamentous bacteria capable of sulfide oxidation via long distance electron transfer.</title>
        <authorList>
            <person name="Schreiber L."/>
            <person name="Bjerg J.T."/>
            <person name="Boggild A."/>
            <person name="Van De Vossenberg J."/>
            <person name="Meysman F."/>
            <person name="Nielsen L.P."/>
            <person name="Schramm A."/>
            <person name="Kjeldsen K.U."/>
        </authorList>
    </citation>
    <scope>NUCLEOTIDE SEQUENCE [LARGE SCALE GENOMIC DNA]</scope>
    <source>
        <strain evidence="2">A5</strain>
    </source>
</reference>
<evidence type="ECO:0000313" key="2">
    <source>
        <dbReference type="EMBL" id="RWX51493.1"/>
    </source>
</evidence>
<organism evidence="2 3">
    <name type="scientific">Candidatus Electrothrix marina</name>
    <dbReference type="NCBI Taxonomy" id="1859130"/>
    <lineage>
        <taxon>Bacteria</taxon>
        <taxon>Pseudomonadati</taxon>
        <taxon>Thermodesulfobacteriota</taxon>
        <taxon>Desulfobulbia</taxon>
        <taxon>Desulfobulbales</taxon>
        <taxon>Desulfobulbaceae</taxon>
        <taxon>Candidatus Electrothrix</taxon>
    </lineage>
</organism>
<accession>A0A444JEJ5</accession>
<gene>
    <name evidence="2" type="ORF">VU01_11277</name>
</gene>
<evidence type="ECO:0000313" key="3">
    <source>
        <dbReference type="Proteomes" id="UP000288892"/>
    </source>
</evidence>
<dbReference type="SUPFAM" id="SSF50494">
    <property type="entry name" value="Trypsin-like serine proteases"/>
    <property type="match status" value="1"/>
</dbReference>
<dbReference type="Pfam" id="PF13365">
    <property type="entry name" value="Trypsin_2"/>
    <property type="match status" value="1"/>
</dbReference>